<evidence type="ECO:0000256" key="1">
    <source>
        <dbReference type="SAM" id="MobiDB-lite"/>
    </source>
</evidence>
<feature type="transmembrane region" description="Helical" evidence="2">
    <location>
        <begin position="166"/>
        <end position="186"/>
    </location>
</feature>
<sequence length="205" mass="20361">MPDTWGARGLSPAGWDGRAQAGRTACARRAACTGARACTAAGARPPGMGGGYPSGVSSEQNPTTPDDTAVEPRPGRLTAAAALAALEGAALAVGGVAMLVVGMTGDADDRRSAVTGGVTLIVLALLPLLAARGLFLRRGWSRGPAVITQILALPVAYNLLQADSIAIPGGIALAVVAVTALVLLVNPVTTRALGIRAPGEAGEPK</sequence>
<protein>
    <recommendedName>
        <fullName evidence="5">Integral membrane protein</fullName>
    </recommendedName>
</protein>
<organism evidence="3 4">
    <name type="scientific">Streptomyces poonensis</name>
    <dbReference type="NCBI Taxonomy" id="68255"/>
    <lineage>
        <taxon>Bacteria</taxon>
        <taxon>Bacillati</taxon>
        <taxon>Actinomycetota</taxon>
        <taxon>Actinomycetes</taxon>
        <taxon>Kitasatosporales</taxon>
        <taxon>Streptomycetaceae</taxon>
        <taxon>Streptomyces</taxon>
    </lineage>
</organism>
<keyword evidence="2" id="KW-0812">Transmembrane</keyword>
<dbReference type="AlphaFoldDB" id="A0A918P7U5"/>
<reference evidence="3" key="2">
    <citation type="submission" date="2020-09" db="EMBL/GenBank/DDBJ databases">
        <authorList>
            <person name="Sun Q."/>
            <person name="Ohkuma M."/>
        </authorList>
    </citation>
    <scope>NUCLEOTIDE SEQUENCE</scope>
    <source>
        <strain evidence="3">JCM 4815</strain>
    </source>
</reference>
<keyword evidence="2" id="KW-1133">Transmembrane helix</keyword>
<proteinExistence type="predicted"/>
<evidence type="ECO:0008006" key="5">
    <source>
        <dbReference type="Google" id="ProtNLM"/>
    </source>
</evidence>
<gene>
    <name evidence="3" type="ORF">GCM10010365_04260</name>
</gene>
<comment type="caution">
    <text evidence="3">The sequence shown here is derived from an EMBL/GenBank/DDBJ whole genome shotgun (WGS) entry which is preliminary data.</text>
</comment>
<feature type="transmembrane region" description="Helical" evidence="2">
    <location>
        <begin position="80"/>
        <end position="101"/>
    </location>
</feature>
<feature type="compositionally biased region" description="Polar residues" evidence="1">
    <location>
        <begin position="55"/>
        <end position="66"/>
    </location>
</feature>
<evidence type="ECO:0000313" key="3">
    <source>
        <dbReference type="EMBL" id="GGY89264.1"/>
    </source>
</evidence>
<dbReference type="Proteomes" id="UP000622166">
    <property type="component" value="Unassembled WGS sequence"/>
</dbReference>
<keyword evidence="2" id="KW-0472">Membrane</keyword>
<keyword evidence="4" id="KW-1185">Reference proteome</keyword>
<reference evidence="3" key="1">
    <citation type="journal article" date="2014" name="Int. J. Syst. Evol. Microbiol.">
        <title>Complete genome sequence of Corynebacterium casei LMG S-19264T (=DSM 44701T), isolated from a smear-ripened cheese.</title>
        <authorList>
            <consortium name="US DOE Joint Genome Institute (JGI-PGF)"/>
            <person name="Walter F."/>
            <person name="Albersmeier A."/>
            <person name="Kalinowski J."/>
            <person name="Ruckert C."/>
        </authorList>
    </citation>
    <scope>NUCLEOTIDE SEQUENCE</scope>
    <source>
        <strain evidence="3">JCM 4815</strain>
    </source>
</reference>
<feature type="transmembrane region" description="Helical" evidence="2">
    <location>
        <begin position="113"/>
        <end position="131"/>
    </location>
</feature>
<dbReference type="EMBL" id="BMVW01000001">
    <property type="protein sequence ID" value="GGY89264.1"/>
    <property type="molecule type" value="Genomic_DNA"/>
</dbReference>
<evidence type="ECO:0000313" key="4">
    <source>
        <dbReference type="Proteomes" id="UP000622166"/>
    </source>
</evidence>
<feature type="transmembrane region" description="Helical" evidence="2">
    <location>
        <begin position="143"/>
        <end position="160"/>
    </location>
</feature>
<accession>A0A918P7U5</accession>
<name>A0A918P7U5_9ACTN</name>
<evidence type="ECO:0000256" key="2">
    <source>
        <dbReference type="SAM" id="Phobius"/>
    </source>
</evidence>
<feature type="region of interest" description="Disordered" evidence="1">
    <location>
        <begin position="43"/>
        <end position="72"/>
    </location>
</feature>